<dbReference type="Pfam" id="PF00662">
    <property type="entry name" value="Proton_antipo_N"/>
    <property type="match status" value="1"/>
</dbReference>
<gene>
    <name evidence="6" type="ORF">I553_6835</name>
</gene>
<reference evidence="6" key="1">
    <citation type="submission" date="2014-01" db="EMBL/GenBank/DDBJ databases">
        <authorList>
            <person name="Brown-Elliot B."/>
            <person name="Wallace R."/>
            <person name="Lenaerts A."/>
            <person name="Ordway D."/>
            <person name="DeGroote M.A."/>
            <person name="Parker T."/>
            <person name="Sizemore C."/>
            <person name="Tallon L.J."/>
            <person name="Sadzewicz L.K."/>
            <person name="Sengamalay N."/>
            <person name="Fraser C.M."/>
            <person name="Hine E."/>
            <person name="Shefchek K.A."/>
            <person name="Das S.P."/>
            <person name="Tettelin H."/>
        </authorList>
    </citation>
    <scope>NUCLEOTIDE SEQUENCE [LARGE SCALE GENOMIC DNA]</scope>
    <source>
        <strain evidence="6">4042</strain>
    </source>
</reference>
<evidence type="ECO:0000313" key="6">
    <source>
        <dbReference type="EMBL" id="EUA13716.1"/>
    </source>
</evidence>
<keyword evidence="3" id="KW-1133">Transmembrane helix</keyword>
<protein>
    <submittedName>
        <fullName evidence="6">NADH-quinone oxidoreductase subunit L domain protein</fullName>
        <ecNumber evidence="6">1.6.99.5</ecNumber>
    </submittedName>
</protein>
<evidence type="ECO:0000256" key="4">
    <source>
        <dbReference type="ARBA" id="ARBA00023136"/>
    </source>
</evidence>
<comment type="caution">
    <text evidence="6">The sequence shown here is derived from an EMBL/GenBank/DDBJ whole genome shotgun (WGS) entry which is preliminary data.</text>
</comment>
<organism evidence="6">
    <name type="scientific">Mycobacterium xenopi 4042</name>
    <dbReference type="NCBI Taxonomy" id="1299334"/>
    <lineage>
        <taxon>Bacteria</taxon>
        <taxon>Bacillati</taxon>
        <taxon>Actinomycetota</taxon>
        <taxon>Actinomycetes</taxon>
        <taxon>Mycobacteriales</taxon>
        <taxon>Mycobacteriaceae</taxon>
        <taxon>Mycobacterium</taxon>
    </lineage>
</organism>
<dbReference type="EC" id="1.6.99.5" evidence="6"/>
<keyword evidence="2" id="KW-0812">Transmembrane</keyword>
<dbReference type="EMBL" id="JAOB01000081">
    <property type="protein sequence ID" value="EUA13716.1"/>
    <property type="molecule type" value="Genomic_DNA"/>
</dbReference>
<sequence>MLGRPGNGRAIHPNLFSWVLVGGLHVDFGLQIDQLSICFVLLITGWDR</sequence>
<dbReference type="PATRIC" id="fig|1299334.3.peg.8602"/>
<name>X7Z3V3_MYCXE</name>
<comment type="subcellular location">
    <subcellularLocation>
        <location evidence="1">Membrane</location>
        <topology evidence="1">Multi-pass membrane protein</topology>
    </subcellularLocation>
</comment>
<evidence type="ECO:0000256" key="2">
    <source>
        <dbReference type="ARBA" id="ARBA00022692"/>
    </source>
</evidence>
<evidence type="ECO:0000259" key="5">
    <source>
        <dbReference type="Pfam" id="PF00662"/>
    </source>
</evidence>
<dbReference type="InterPro" id="IPR001516">
    <property type="entry name" value="Proton_antipo_N"/>
</dbReference>
<keyword evidence="6" id="KW-0560">Oxidoreductase</keyword>
<evidence type="ECO:0000256" key="1">
    <source>
        <dbReference type="ARBA" id="ARBA00004141"/>
    </source>
</evidence>
<dbReference type="GO" id="GO:0016491">
    <property type="term" value="F:oxidoreductase activity"/>
    <property type="evidence" value="ECO:0007669"/>
    <property type="project" value="UniProtKB-KW"/>
</dbReference>
<feature type="domain" description="NADH-Ubiquinone oxidoreductase (complex I) chain 5 N-terminal" evidence="5">
    <location>
        <begin position="18"/>
        <end position="45"/>
    </location>
</feature>
<evidence type="ECO:0000256" key="3">
    <source>
        <dbReference type="ARBA" id="ARBA00022989"/>
    </source>
</evidence>
<accession>X7Z3V3</accession>
<proteinExistence type="predicted"/>
<keyword evidence="4" id="KW-0472">Membrane</keyword>
<dbReference type="GO" id="GO:0016020">
    <property type="term" value="C:membrane"/>
    <property type="evidence" value="ECO:0007669"/>
    <property type="project" value="UniProtKB-SubCell"/>
</dbReference>
<dbReference type="AlphaFoldDB" id="X7Z3V3"/>